<organism evidence="1 2">
    <name type="scientific">Prevotella nigrescens CC14M</name>
    <dbReference type="NCBI Taxonomy" id="1073366"/>
    <lineage>
        <taxon>Bacteria</taxon>
        <taxon>Pseudomonadati</taxon>
        <taxon>Bacteroidota</taxon>
        <taxon>Bacteroidia</taxon>
        <taxon>Bacteroidales</taxon>
        <taxon>Prevotellaceae</taxon>
        <taxon>Prevotella</taxon>
    </lineage>
</organism>
<comment type="caution">
    <text evidence="1">The sequence shown here is derived from an EMBL/GenBank/DDBJ whole genome shotgun (WGS) entry which is preliminary data.</text>
</comment>
<accession>V8CG88</accession>
<evidence type="ECO:0000313" key="2">
    <source>
        <dbReference type="Proteomes" id="UP000018727"/>
    </source>
</evidence>
<proteinExistence type="predicted"/>
<dbReference type="HOGENOM" id="CLU_2975531_0_0_10"/>
<dbReference type="EMBL" id="AZJH01000036">
    <property type="protein sequence ID" value="ETD26423.1"/>
    <property type="molecule type" value="Genomic_DNA"/>
</dbReference>
<evidence type="ECO:0000313" key="1">
    <source>
        <dbReference type="EMBL" id="ETD26423.1"/>
    </source>
</evidence>
<sequence>MLYRTSIVILGKILIAKFYIVLDLKDLIEAYSVRYSPSSRDLQSRKIINYLKKELIMV</sequence>
<keyword evidence="2" id="KW-1185">Reference proteome</keyword>
<gene>
    <name evidence="1" type="ORF">HMPREF1173_02182</name>
</gene>
<reference evidence="1 2" key="1">
    <citation type="submission" date="2013-10" db="EMBL/GenBank/DDBJ databases">
        <title>The Genome Sequence of Prevotella nigrescens CC14M.</title>
        <authorList>
            <consortium name="The Broad Institute Genomics Platform"/>
            <person name="Earl A."/>
            <person name="Allen-Vercoe E."/>
            <person name="Daigneault M."/>
            <person name="Young S.K."/>
            <person name="Zeng Q."/>
            <person name="Gargeya S."/>
            <person name="Fitzgerald M."/>
            <person name="Abouelleil A."/>
            <person name="Alvarado L."/>
            <person name="Chapman S.B."/>
            <person name="Gainer-Dewar J."/>
            <person name="Goldberg J."/>
            <person name="Griggs A."/>
            <person name="Gujja S."/>
            <person name="Hansen M."/>
            <person name="Howarth C."/>
            <person name="Imamovic A."/>
            <person name="Ireland A."/>
            <person name="Larimer J."/>
            <person name="McCowan C."/>
            <person name="Murphy C."/>
            <person name="Pearson M."/>
            <person name="Poon T.W."/>
            <person name="Priest M."/>
            <person name="Roberts A."/>
            <person name="Saif S."/>
            <person name="Shea T."/>
            <person name="Sykes S."/>
            <person name="Wortman J."/>
            <person name="Nusbaum C."/>
            <person name="Birren B."/>
        </authorList>
    </citation>
    <scope>NUCLEOTIDE SEQUENCE [LARGE SCALE GENOMIC DNA]</scope>
    <source>
        <strain evidence="1 2">CC14M</strain>
    </source>
</reference>
<dbReference type="Proteomes" id="UP000018727">
    <property type="component" value="Unassembled WGS sequence"/>
</dbReference>
<name>V8CG88_9BACT</name>
<dbReference type="AlphaFoldDB" id="V8CG88"/>
<protein>
    <submittedName>
        <fullName evidence="1">Uncharacterized protein</fullName>
    </submittedName>
</protein>